<organism evidence="3 4">
    <name type="scientific">Streptomyces lunalinharesii</name>
    <dbReference type="NCBI Taxonomy" id="333384"/>
    <lineage>
        <taxon>Bacteria</taxon>
        <taxon>Bacillati</taxon>
        <taxon>Actinomycetota</taxon>
        <taxon>Actinomycetes</taxon>
        <taxon>Kitasatosporales</taxon>
        <taxon>Streptomycetaceae</taxon>
        <taxon>Streptomyces</taxon>
    </lineage>
</organism>
<dbReference type="GO" id="GO:0016874">
    <property type="term" value="F:ligase activity"/>
    <property type="evidence" value="ECO:0007669"/>
    <property type="project" value="UniProtKB-KW"/>
</dbReference>
<dbReference type="InterPro" id="IPR042099">
    <property type="entry name" value="ANL_N_sf"/>
</dbReference>
<evidence type="ECO:0000256" key="1">
    <source>
        <dbReference type="ARBA" id="ARBA00006432"/>
    </source>
</evidence>
<dbReference type="RefSeq" id="WP_344581743.1">
    <property type="nucleotide sequence ID" value="NZ_BAAARK010000024.1"/>
</dbReference>
<evidence type="ECO:0000313" key="3">
    <source>
        <dbReference type="EMBL" id="GAA2679477.1"/>
    </source>
</evidence>
<proteinExistence type="inferred from homology"/>
<dbReference type="InterPro" id="IPR000873">
    <property type="entry name" value="AMP-dep_synth/lig_dom"/>
</dbReference>
<keyword evidence="4" id="KW-1185">Reference proteome</keyword>
<dbReference type="InterPro" id="IPR045851">
    <property type="entry name" value="AMP-bd_C_sf"/>
</dbReference>
<evidence type="ECO:0000313" key="4">
    <source>
        <dbReference type="Proteomes" id="UP001500994"/>
    </source>
</evidence>
<dbReference type="Gene3D" id="3.40.50.12780">
    <property type="entry name" value="N-terminal domain of ligase-like"/>
    <property type="match status" value="1"/>
</dbReference>
<dbReference type="Gene3D" id="3.30.300.30">
    <property type="match status" value="1"/>
</dbReference>
<dbReference type="EMBL" id="BAAARK010000024">
    <property type="protein sequence ID" value="GAA2679477.1"/>
    <property type="molecule type" value="Genomic_DNA"/>
</dbReference>
<comment type="caution">
    <text evidence="3">The sequence shown here is derived from an EMBL/GenBank/DDBJ whole genome shotgun (WGS) entry which is preliminary data.</text>
</comment>
<name>A0ABN3SKA1_9ACTN</name>
<dbReference type="PANTHER" id="PTHR22754">
    <property type="entry name" value="DISCO-INTERACTING PROTEIN 2 DIP2 -RELATED"/>
    <property type="match status" value="1"/>
</dbReference>
<dbReference type="Proteomes" id="UP001500994">
    <property type="component" value="Unassembled WGS sequence"/>
</dbReference>
<keyword evidence="3" id="KW-0436">Ligase</keyword>
<dbReference type="InterPro" id="IPR020845">
    <property type="entry name" value="AMP-binding_CS"/>
</dbReference>
<sequence length="553" mass="58442">MTHLLDLLSDGSHSRATLRFGPDQKPVTGDEVWRRAEDCARWIGARTPAGKAVGMFLTLTPDTVPVVVGAWLAGVDLVSLPLPGRNPNLPGYLAMIEAIVRRLDLTLVLTADGAELPLPSHPALRFAPFAAAREGGPPLRRSRPGALIQFTSGSTGAPKGIRISATALAANVEAVIGRFALDEGVRCCSWLPLSHDMGLIGALLTSWAAAGRSRAGAGDIVLSTPEAFRHDPLSWLRDCSDHGADYTLVPNFALDLVAARLADGGAPLDLRPLRRLVVGSEPISAGTLERFAEAAQAAGLDERALCPAYGMAEVGVGVSAVAPGEVWSAADVDSAALGRNRWLPEPSGTGHRFVGLGRPLDGVEVEVAPEPAGADGAPGTGDGTHGRIGYLRIRTRSLLTEYVTTEGPQQVGEWLRTPDLGYVDASGEIFVTGRSQEVIVVAGRNLYATDIERAAQGVAVVRPGNCAAVPGKSGGYAVIAEPVPAHEIGVDAMRRFRVALVQEVGLGPTEIIFVPRGTLSKTSSGKMRRSEIARQYHKDAYDVIARREFVWHP</sequence>
<accession>A0ABN3SKA1</accession>
<reference evidence="3 4" key="1">
    <citation type="journal article" date="2019" name="Int. J. Syst. Evol. Microbiol.">
        <title>The Global Catalogue of Microorganisms (GCM) 10K type strain sequencing project: providing services to taxonomists for standard genome sequencing and annotation.</title>
        <authorList>
            <consortium name="The Broad Institute Genomics Platform"/>
            <consortium name="The Broad Institute Genome Sequencing Center for Infectious Disease"/>
            <person name="Wu L."/>
            <person name="Ma J."/>
        </authorList>
    </citation>
    <scope>NUCLEOTIDE SEQUENCE [LARGE SCALE GENOMIC DNA]</scope>
    <source>
        <strain evidence="3 4">JCM 16374</strain>
    </source>
</reference>
<feature type="domain" description="AMP-dependent synthetase/ligase" evidence="2">
    <location>
        <begin position="23"/>
        <end position="402"/>
    </location>
</feature>
<protein>
    <submittedName>
        <fullName evidence="3">Fatty acyl-AMP ligase</fullName>
    </submittedName>
</protein>
<dbReference type="SUPFAM" id="SSF56801">
    <property type="entry name" value="Acetyl-CoA synthetase-like"/>
    <property type="match status" value="1"/>
</dbReference>
<comment type="similarity">
    <text evidence="1">Belongs to the ATP-dependent AMP-binding enzyme family.</text>
</comment>
<dbReference type="PROSITE" id="PS00455">
    <property type="entry name" value="AMP_BINDING"/>
    <property type="match status" value="1"/>
</dbReference>
<evidence type="ECO:0000259" key="2">
    <source>
        <dbReference type="Pfam" id="PF00501"/>
    </source>
</evidence>
<dbReference type="Pfam" id="PF00501">
    <property type="entry name" value="AMP-binding"/>
    <property type="match status" value="1"/>
</dbReference>
<dbReference type="PANTHER" id="PTHR22754:SF32">
    <property type="entry name" value="DISCO-INTERACTING PROTEIN 2"/>
    <property type="match status" value="1"/>
</dbReference>
<gene>
    <name evidence="3" type="ORF">GCM10009864_59610</name>
</gene>